<protein>
    <submittedName>
        <fullName evidence="1">Uncharacterized protein</fullName>
    </submittedName>
</protein>
<name>M7YZJ8_TRIUA</name>
<proteinExistence type="predicted"/>
<reference evidence="1" key="1">
    <citation type="journal article" date="2013" name="Nature">
        <title>Draft genome of the wheat A-genome progenitor Triticum urartu.</title>
        <authorList>
            <person name="Ling H.Q."/>
            <person name="Zhao S."/>
            <person name="Liu D."/>
            <person name="Wang J."/>
            <person name="Sun H."/>
            <person name="Zhang C."/>
            <person name="Fan H."/>
            <person name="Li D."/>
            <person name="Dong L."/>
            <person name="Tao Y."/>
            <person name="Gao C."/>
            <person name="Wu H."/>
            <person name="Li Y."/>
            <person name="Cui Y."/>
            <person name="Guo X."/>
            <person name="Zheng S."/>
            <person name="Wang B."/>
            <person name="Yu K."/>
            <person name="Liang Q."/>
            <person name="Yang W."/>
            <person name="Lou X."/>
            <person name="Chen J."/>
            <person name="Feng M."/>
            <person name="Jian J."/>
            <person name="Zhang X."/>
            <person name="Luo G."/>
            <person name="Jiang Y."/>
            <person name="Liu J."/>
            <person name="Wang Z."/>
            <person name="Sha Y."/>
            <person name="Zhang B."/>
            <person name="Wu H."/>
            <person name="Tang D."/>
            <person name="Shen Q."/>
            <person name="Xue P."/>
            <person name="Zou S."/>
            <person name="Wang X."/>
            <person name="Liu X."/>
            <person name="Wang F."/>
            <person name="Yang Y."/>
            <person name="An X."/>
            <person name="Dong Z."/>
            <person name="Zhang K."/>
            <person name="Zhang X."/>
            <person name="Luo M.C."/>
            <person name="Dvorak J."/>
            <person name="Tong Y."/>
            <person name="Wang J."/>
            <person name="Yang H."/>
            <person name="Li Z."/>
            <person name="Wang D."/>
            <person name="Zhang A."/>
            <person name="Wang J."/>
        </authorList>
    </citation>
    <scope>NUCLEOTIDE SEQUENCE</scope>
</reference>
<sequence>MACIFGNIEPENRQLFKGSCSNIKPYCLHTIKEFVRNNPFIYKGSPNRLLGIRRGLETMAYK</sequence>
<dbReference type="AlphaFoldDB" id="M7YZJ8"/>
<accession>M7YZJ8</accession>
<dbReference type="EMBL" id="KD199526">
    <property type="protein sequence ID" value="EMS53067.1"/>
    <property type="molecule type" value="Genomic_DNA"/>
</dbReference>
<gene>
    <name evidence="1" type="ORF">TRIUR3_08101</name>
</gene>
<evidence type="ECO:0000313" key="1">
    <source>
        <dbReference type="EMBL" id="EMS53067.1"/>
    </source>
</evidence>
<organism evidence="1">
    <name type="scientific">Triticum urartu</name>
    <name type="common">Red wild einkorn</name>
    <name type="synonym">Crithodium urartu</name>
    <dbReference type="NCBI Taxonomy" id="4572"/>
    <lineage>
        <taxon>Eukaryota</taxon>
        <taxon>Viridiplantae</taxon>
        <taxon>Streptophyta</taxon>
        <taxon>Embryophyta</taxon>
        <taxon>Tracheophyta</taxon>
        <taxon>Spermatophyta</taxon>
        <taxon>Magnoliopsida</taxon>
        <taxon>Liliopsida</taxon>
        <taxon>Poales</taxon>
        <taxon>Poaceae</taxon>
        <taxon>BOP clade</taxon>
        <taxon>Pooideae</taxon>
        <taxon>Triticodae</taxon>
        <taxon>Triticeae</taxon>
        <taxon>Triticinae</taxon>
        <taxon>Triticum</taxon>
    </lineage>
</organism>